<evidence type="ECO:0000256" key="1">
    <source>
        <dbReference type="ARBA" id="ARBA00004236"/>
    </source>
</evidence>
<evidence type="ECO:0000256" key="5">
    <source>
        <dbReference type="ARBA" id="ARBA00022989"/>
    </source>
</evidence>
<evidence type="ECO:0000313" key="10">
    <source>
        <dbReference type="EMBL" id="EGH48747.1"/>
    </source>
</evidence>
<keyword evidence="2" id="KW-1003">Cell membrane</keyword>
<protein>
    <submittedName>
        <fullName evidence="10">Histidine kinase</fullName>
    </submittedName>
</protein>
<dbReference type="Pfam" id="PF00015">
    <property type="entry name" value="MCPsignal"/>
    <property type="match status" value="1"/>
</dbReference>
<keyword evidence="11" id="KW-1185">Reference proteome</keyword>
<feature type="domain" description="Methyl-accepting transducer" evidence="9">
    <location>
        <begin position="1"/>
        <end position="79"/>
    </location>
</feature>
<sequence>TNLLALNAAIEAARAGEQGRGFAVVADEVRLLAQNTGKSTKEIAGMIEKIQAGVRETVESMRSGVQEVNEGVEMAGTAG</sequence>
<dbReference type="Gene3D" id="1.10.287.950">
    <property type="entry name" value="Methyl-accepting chemotaxis protein"/>
    <property type="match status" value="1"/>
</dbReference>
<accession>F3GNU4</accession>
<evidence type="ECO:0000256" key="8">
    <source>
        <dbReference type="PROSITE-ProRule" id="PRU00284"/>
    </source>
</evidence>
<proteinExistence type="predicted"/>
<keyword evidence="4" id="KW-0812">Transmembrane</keyword>
<dbReference type="PROSITE" id="PS50111">
    <property type="entry name" value="CHEMOTAXIS_TRANSDUC_2"/>
    <property type="match status" value="1"/>
</dbReference>
<dbReference type="EMBL" id="AEAI01003440">
    <property type="protein sequence ID" value="EGH48747.1"/>
    <property type="molecule type" value="Genomic_DNA"/>
</dbReference>
<dbReference type="Proteomes" id="UP000004986">
    <property type="component" value="Unassembled WGS sequence"/>
</dbReference>
<dbReference type="PANTHER" id="PTHR32089:SF112">
    <property type="entry name" value="LYSOZYME-LIKE PROTEIN-RELATED"/>
    <property type="match status" value="1"/>
</dbReference>
<evidence type="ECO:0000256" key="4">
    <source>
        <dbReference type="ARBA" id="ARBA00022692"/>
    </source>
</evidence>
<feature type="non-terminal residue" evidence="10">
    <location>
        <position position="1"/>
    </location>
</feature>
<evidence type="ECO:0000256" key="6">
    <source>
        <dbReference type="ARBA" id="ARBA00023136"/>
    </source>
</evidence>
<keyword evidence="6" id="KW-0472">Membrane</keyword>
<comment type="caution">
    <text evidence="10">The sequence shown here is derived from an EMBL/GenBank/DDBJ whole genome shotgun (WGS) entry which is preliminary data.</text>
</comment>
<dbReference type="GO" id="GO:0016301">
    <property type="term" value="F:kinase activity"/>
    <property type="evidence" value="ECO:0007669"/>
    <property type="project" value="UniProtKB-KW"/>
</dbReference>
<feature type="non-terminal residue" evidence="10">
    <location>
        <position position="79"/>
    </location>
</feature>
<dbReference type="GO" id="GO:0007165">
    <property type="term" value="P:signal transduction"/>
    <property type="evidence" value="ECO:0007669"/>
    <property type="project" value="UniProtKB-KW"/>
</dbReference>
<comment type="subcellular location">
    <subcellularLocation>
        <location evidence="1">Cell membrane</location>
    </subcellularLocation>
</comment>
<name>F3GNU4_PSESJ</name>
<dbReference type="SUPFAM" id="SSF58104">
    <property type="entry name" value="Methyl-accepting chemotaxis protein (MCP) signaling domain"/>
    <property type="match status" value="1"/>
</dbReference>
<dbReference type="InterPro" id="IPR004089">
    <property type="entry name" value="MCPsignal_dom"/>
</dbReference>
<dbReference type="GO" id="GO:0006935">
    <property type="term" value="P:chemotaxis"/>
    <property type="evidence" value="ECO:0007669"/>
    <property type="project" value="UniProtKB-ARBA"/>
</dbReference>
<organism evidence="10 11">
    <name type="scientific">Pseudomonas syringae pv. pisi str. 1704B</name>
    <dbReference type="NCBI Taxonomy" id="629263"/>
    <lineage>
        <taxon>Bacteria</taxon>
        <taxon>Pseudomonadati</taxon>
        <taxon>Pseudomonadota</taxon>
        <taxon>Gammaproteobacteria</taxon>
        <taxon>Pseudomonadales</taxon>
        <taxon>Pseudomonadaceae</taxon>
        <taxon>Pseudomonas</taxon>
        <taxon>Pseudomonas syringae</taxon>
    </lineage>
</organism>
<keyword evidence="10" id="KW-0808">Transferase</keyword>
<gene>
    <name evidence="10" type="ORF">PSYPI_43050</name>
</gene>
<dbReference type="PANTHER" id="PTHR32089">
    <property type="entry name" value="METHYL-ACCEPTING CHEMOTAXIS PROTEIN MCPB"/>
    <property type="match status" value="1"/>
</dbReference>
<evidence type="ECO:0000256" key="3">
    <source>
        <dbReference type="ARBA" id="ARBA00022481"/>
    </source>
</evidence>
<keyword evidence="3" id="KW-0488">Methylation</keyword>
<keyword evidence="5" id="KW-1133">Transmembrane helix</keyword>
<evidence type="ECO:0000313" key="11">
    <source>
        <dbReference type="Proteomes" id="UP000004986"/>
    </source>
</evidence>
<evidence type="ECO:0000256" key="2">
    <source>
        <dbReference type="ARBA" id="ARBA00022475"/>
    </source>
</evidence>
<keyword evidence="7 8" id="KW-0807">Transducer</keyword>
<dbReference type="GO" id="GO:0005886">
    <property type="term" value="C:plasma membrane"/>
    <property type="evidence" value="ECO:0007669"/>
    <property type="project" value="UniProtKB-SubCell"/>
</dbReference>
<reference evidence="10 11" key="1">
    <citation type="journal article" date="2011" name="PLoS Pathog.">
        <title>Dynamic evolution of pathogenicity revealed by sequencing and comparative genomics of 19 Pseudomonas syringae isolates.</title>
        <authorList>
            <person name="Baltrus D.A."/>
            <person name="Nishimura M.T."/>
            <person name="Romanchuk A."/>
            <person name="Chang J.H."/>
            <person name="Mukhtar M.S."/>
            <person name="Cherkis K."/>
            <person name="Roach J."/>
            <person name="Grant S.R."/>
            <person name="Jones C.D."/>
            <person name="Dangl J.L."/>
        </authorList>
    </citation>
    <scope>NUCLEOTIDE SEQUENCE [LARGE SCALE GENOMIC DNA]</scope>
    <source>
        <strain evidence="10 11">1704B</strain>
    </source>
</reference>
<keyword evidence="10" id="KW-0418">Kinase</keyword>
<evidence type="ECO:0000256" key="7">
    <source>
        <dbReference type="ARBA" id="ARBA00023224"/>
    </source>
</evidence>
<evidence type="ECO:0000259" key="9">
    <source>
        <dbReference type="PROSITE" id="PS50111"/>
    </source>
</evidence>
<dbReference type="AlphaFoldDB" id="F3GNU4"/>